<keyword evidence="4 6" id="KW-1133">Transmembrane helix</keyword>
<feature type="transmembrane region" description="Helical" evidence="6">
    <location>
        <begin position="20"/>
        <end position="41"/>
    </location>
</feature>
<dbReference type="PANTHER" id="PTHR43791:SF51">
    <property type="entry name" value="MAJOR FACILITATOR SUPERFAMILY (MFS) PROFILE DOMAIN-CONTAINING PROTEIN"/>
    <property type="match status" value="1"/>
</dbReference>
<dbReference type="InterPro" id="IPR036259">
    <property type="entry name" value="MFS_trans_sf"/>
</dbReference>
<keyword evidence="2" id="KW-0813">Transport</keyword>
<dbReference type="AlphaFoldDB" id="A0A0D7A1U3"/>
<proteinExistence type="predicted"/>
<reference evidence="7 8" key="1">
    <citation type="journal article" date="2015" name="Fungal Genet. Biol.">
        <title>Evolution of novel wood decay mechanisms in Agaricales revealed by the genome sequences of Fistulina hepatica and Cylindrobasidium torrendii.</title>
        <authorList>
            <person name="Floudas D."/>
            <person name="Held B.W."/>
            <person name="Riley R."/>
            <person name="Nagy L.G."/>
            <person name="Koehler G."/>
            <person name="Ransdell A.S."/>
            <person name="Younus H."/>
            <person name="Chow J."/>
            <person name="Chiniquy J."/>
            <person name="Lipzen A."/>
            <person name="Tritt A."/>
            <person name="Sun H."/>
            <person name="Haridas S."/>
            <person name="LaButti K."/>
            <person name="Ohm R.A."/>
            <person name="Kues U."/>
            <person name="Blanchette R.A."/>
            <person name="Grigoriev I.V."/>
            <person name="Minto R.E."/>
            <person name="Hibbett D.S."/>
        </authorList>
    </citation>
    <scope>NUCLEOTIDE SEQUENCE [LARGE SCALE GENOMIC DNA]</scope>
    <source>
        <strain evidence="7 8">ATCC 64428</strain>
    </source>
</reference>
<gene>
    <name evidence="7" type="ORF">FISHEDRAFT_63082</name>
</gene>
<evidence type="ECO:0000256" key="4">
    <source>
        <dbReference type="ARBA" id="ARBA00022989"/>
    </source>
</evidence>
<evidence type="ECO:0008006" key="9">
    <source>
        <dbReference type="Google" id="ProtNLM"/>
    </source>
</evidence>
<dbReference type="EMBL" id="KN882151">
    <property type="protein sequence ID" value="KIY42891.1"/>
    <property type="molecule type" value="Genomic_DNA"/>
</dbReference>
<accession>A0A0D7A1U3</accession>
<keyword evidence="8" id="KW-1185">Reference proteome</keyword>
<evidence type="ECO:0000313" key="8">
    <source>
        <dbReference type="Proteomes" id="UP000054144"/>
    </source>
</evidence>
<keyword evidence="3 6" id="KW-0812">Transmembrane</keyword>
<dbReference type="Proteomes" id="UP000054144">
    <property type="component" value="Unassembled WGS sequence"/>
</dbReference>
<organism evidence="7 8">
    <name type="scientific">Fistulina hepatica ATCC 64428</name>
    <dbReference type="NCBI Taxonomy" id="1128425"/>
    <lineage>
        <taxon>Eukaryota</taxon>
        <taxon>Fungi</taxon>
        <taxon>Dikarya</taxon>
        <taxon>Basidiomycota</taxon>
        <taxon>Agaricomycotina</taxon>
        <taxon>Agaricomycetes</taxon>
        <taxon>Agaricomycetidae</taxon>
        <taxon>Agaricales</taxon>
        <taxon>Fistulinaceae</taxon>
        <taxon>Fistulina</taxon>
    </lineage>
</organism>
<evidence type="ECO:0000256" key="6">
    <source>
        <dbReference type="SAM" id="Phobius"/>
    </source>
</evidence>
<evidence type="ECO:0000256" key="2">
    <source>
        <dbReference type="ARBA" id="ARBA00022448"/>
    </source>
</evidence>
<dbReference type="GO" id="GO:0016020">
    <property type="term" value="C:membrane"/>
    <property type="evidence" value="ECO:0007669"/>
    <property type="project" value="UniProtKB-SubCell"/>
</dbReference>
<comment type="subcellular location">
    <subcellularLocation>
        <location evidence="1">Membrane</location>
        <topology evidence="1">Multi-pass membrane protein</topology>
    </subcellularLocation>
</comment>
<dbReference type="OrthoDB" id="2962993at2759"/>
<feature type="transmembrane region" description="Helical" evidence="6">
    <location>
        <begin position="61"/>
        <end position="84"/>
    </location>
</feature>
<dbReference type="SUPFAM" id="SSF103473">
    <property type="entry name" value="MFS general substrate transporter"/>
    <property type="match status" value="1"/>
</dbReference>
<name>A0A0D7A1U3_9AGAR</name>
<evidence type="ECO:0000256" key="3">
    <source>
        <dbReference type="ARBA" id="ARBA00022692"/>
    </source>
</evidence>
<keyword evidence="5 6" id="KW-0472">Membrane</keyword>
<dbReference type="PANTHER" id="PTHR43791">
    <property type="entry name" value="PERMEASE-RELATED"/>
    <property type="match status" value="1"/>
</dbReference>
<evidence type="ECO:0000256" key="1">
    <source>
        <dbReference type="ARBA" id="ARBA00004141"/>
    </source>
</evidence>
<evidence type="ECO:0000313" key="7">
    <source>
        <dbReference type="EMBL" id="KIY42891.1"/>
    </source>
</evidence>
<dbReference type="GO" id="GO:0022857">
    <property type="term" value="F:transmembrane transporter activity"/>
    <property type="evidence" value="ECO:0007669"/>
    <property type="project" value="TreeGrafter"/>
</dbReference>
<evidence type="ECO:0000256" key="5">
    <source>
        <dbReference type="ARBA" id="ARBA00023136"/>
    </source>
</evidence>
<protein>
    <recommendedName>
        <fullName evidence="9">MFS general substrate transporter</fullName>
    </recommendedName>
</protein>
<sequence length="179" mass="20510">MNKEKGHEIEQQLHLSAQDWTWVLACCYFPYAVLGLLSTRMMTHTNFLGYAILHSDGARRWLFVVEGITAVILGVLTLLTAEFLREQEELALIKRSSDHIRRQKPARTWNWRQMTYLLWICHAIGEFGLSQVLPAVIYDLENTERLVASFAGFTTTAPSNVLSTPSYLFPLILLNTFGY</sequence>